<evidence type="ECO:0000259" key="5">
    <source>
        <dbReference type="PROSITE" id="PS51387"/>
    </source>
</evidence>
<keyword evidence="2" id="KW-0285">Flavoprotein</keyword>
<dbReference type="InterPro" id="IPR036318">
    <property type="entry name" value="FAD-bd_PCMH-like_sf"/>
</dbReference>
<protein>
    <recommendedName>
        <fullName evidence="5">FAD-binding PCMH-type domain-containing protein</fullName>
    </recommendedName>
</protein>
<dbReference type="PROSITE" id="PS51387">
    <property type="entry name" value="FAD_PCMH"/>
    <property type="match status" value="1"/>
</dbReference>
<keyword evidence="3" id="KW-0274">FAD</keyword>
<dbReference type="GO" id="GO:0071949">
    <property type="term" value="F:FAD binding"/>
    <property type="evidence" value="ECO:0007669"/>
    <property type="project" value="InterPro"/>
</dbReference>
<evidence type="ECO:0000256" key="2">
    <source>
        <dbReference type="ARBA" id="ARBA00022630"/>
    </source>
</evidence>
<evidence type="ECO:0000256" key="1">
    <source>
        <dbReference type="ARBA" id="ARBA00005466"/>
    </source>
</evidence>
<evidence type="ECO:0000256" key="3">
    <source>
        <dbReference type="ARBA" id="ARBA00022827"/>
    </source>
</evidence>
<accession>A0AA38X0X4</accession>
<reference evidence="6" key="1">
    <citation type="submission" date="2022-10" db="EMBL/GenBank/DDBJ databases">
        <title>Culturing micro-colonial fungi from biological soil crusts in the Mojave desert and describing Neophaeococcomyces mojavensis, and introducing the new genera and species Taxawa tesnikishii.</title>
        <authorList>
            <person name="Kurbessoian T."/>
            <person name="Stajich J.E."/>
        </authorList>
    </citation>
    <scope>NUCLEOTIDE SEQUENCE</scope>
    <source>
        <strain evidence="6">TK_41</strain>
    </source>
</reference>
<dbReference type="InterPro" id="IPR050416">
    <property type="entry name" value="FAD-linked_Oxidoreductase"/>
</dbReference>
<dbReference type="InterPro" id="IPR006094">
    <property type="entry name" value="Oxid_FAD_bind_N"/>
</dbReference>
<dbReference type="GO" id="GO:0016491">
    <property type="term" value="F:oxidoreductase activity"/>
    <property type="evidence" value="ECO:0007669"/>
    <property type="project" value="UniProtKB-KW"/>
</dbReference>
<dbReference type="InterPro" id="IPR016169">
    <property type="entry name" value="FAD-bd_PCMH_sub2"/>
</dbReference>
<dbReference type="AlphaFoldDB" id="A0AA38X0X4"/>
<organism evidence="6 7">
    <name type="scientific">Cladophialophora chaetospira</name>
    <dbReference type="NCBI Taxonomy" id="386627"/>
    <lineage>
        <taxon>Eukaryota</taxon>
        <taxon>Fungi</taxon>
        <taxon>Dikarya</taxon>
        <taxon>Ascomycota</taxon>
        <taxon>Pezizomycotina</taxon>
        <taxon>Eurotiomycetes</taxon>
        <taxon>Chaetothyriomycetidae</taxon>
        <taxon>Chaetothyriales</taxon>
        <taxon>Herpotrichiellaceae</taxon>
        <taxon>Cladophialophora</taxon>
    </lineage>
</organism>
<comment type="caution">
    <text evidence="6">The sequence shown here is derived from an EMBL/GenBank/DDBJ whole genome shotgun (WGS) entry which is preliminary data.</text>
</comment>
<comment type="similarity">
    <text evidence="1">Belongs to the oxygen-dependent FAD-linked oxidoreductase family.</text>
</comment>
<name>A0AA38X0X4_9EURO</name>
<evidence type="ECO:0000256" key="4">
    <source>
        <dbReference type="ARBA" id="ARBA00023002"/>
    </source>
</evidence>
<feature type="domain" description="FAD-binding PCMH-type" evidence="5">
    <location>
        <begin position="77"/>
        <end position="273"/>
    </location>
</feature>
<evidence type="ECO:0000313" key="7">
    <source>
        <dbReference type="Proteomes" id="UP001172673"/>
    </source>
</evidence>
<keyword evidence="7" id="KW-1185">Reference proteome</keyword>
<dbReference type="Proteomes" id="UP001172673">
    <property type="component" value="Unassembled WGS sequence"/>
</dbReference>
<sequence>MYFYWSRDVLVQICTIVLAPALIGAVEVGQFPLIDSPELAVSQACQTLASRFPKLVSFPGDRSYQSQQDLYWAANQADLTPTCRFAPTSSDEVSQFIIHLIDFDERIHFSIVSGGHATAFGASNLNGGITLDLSSLGSVTLADDRSYVEIGTGARWADVYELLDPLGLSIAGGRAGSVGVGGYLLGGGISLFSSLLGWGADSLEALEVRTPFGASLSADVADTHLALNVQVVLPNGTTVTTSYSKHPDLFICLKGGANNFGVATSFRMKTFPIPNGLVDVTFLGYAHEQLPNLLAALANFTKYADTDPASASAELSIGFDASNPGQGMVHVLMLASVSSGSSAESEAREDAESLPALWKPFLDITVLHTSRWRAPMGYLAQKIEADNPYGYRVYKNTLTIHNNAVLLREITDVFITAVQRASKIPNDSETRDSAFQVGMLIQPLPLPHLHHARDKGQRNLMGLEDEDAPLILLAFEIHYLSANHDEKLISLLDEILRKAETRASLRGALHPFMYINYAAKGQDVWATLREKGLLNEVKAVQRRYDPTGVWKRRLRGGFKIE</sequence>
<dbReference type="Pfam" id="PF01565">
    <property type="entry name" value="FAD_binding_4"/>
    <property type="match status" value="1"/>
</dbReference>
<dbReference type="SUPFAM" id="SSF56176">
    <property type="entry name" value="FAD-binding/transporter-associated domain-like"/>
    <property type="match status" value="2"/>
</dbReference>
<dbReference type="PANTHER" id="PTHR42973:SF54">
    <property type="entry name" value="FAD-BINDING PCMH-TYPE DOMAIN-CONTAINING PROTEIN"/>
    <property type="match status" value="1"/>
</dbReference>
<keyword evidence="4" id="KW-0560">Oxidoreductase</keyword>
<evidence type="ECO:0000313" key="6">
    <source>
        <dbReference type="EMBL" id="KAJ9604773.1"/>
    </source>
</evidence>
<dbReference type="Gene3D" id="3.30.465.10">
    <property type="match status" value="1"/>
</dbReference>
<dbReference type="InterPro" id="IPR016166">
    <property type="entry name" value="FAD-bd_PCMH"/>
</dbReference>
<dbReference type="PANTHER" id="PTHR42973">
    <property type="entry name" value="BINDING OXIDOREDUCTASE, PUTATIVE (AFU_ORTHOLOGUE AFUA_1G17690)-RELATED"/>
    <property type="match status" value="1"/>
</dbReference>
<dbReference type="EMBL" id="JAPDRK010000018">
    <property type="protein sequence ID" value="KAJ9604773.1"/>
    <property type="molecule type" value="Genomic_DNA"/>
</dbReference>
<proteinExistence type="inferred from homology"/>
<gene>
    <name evidence="6" type="ORF">H2200_010888</name>
</gene>